<dbReference type="RefSeq" id="WP_212518538.1">
    <property type="nucleotide sequence ID" value="NZ_JAGSOH010000033.1"/>
</dbReference>
<dbReference type="Gene3D" id="1.20.120.450">
    <property type="entry name" value="dinb family like domain"/>
    <property type="match status" value="1"/>
</dbReference>
<sequence>MEETRTRTEVPLDTVDERTLFDGFLDFHRDTLDWKASRLADDQLRAHAVPASNLTLLGMLRHMAEVERFWFREVWAGEKFERGMYDRTDDRDEEWNDLDSDTGPAAYARWRAEVERARAVVAGTPDLDAVFTRGDTGERVSARWILIHMVEEYARHNGHADLLRESLDGEVGE</sequence>
<dbReference type="InterPro" id="IPR034660">
    <property type="entry name" value="DinB/YfiT-like"/>
</dbReference>
<evidence type="ECO:0000313" key="2">
    <source>
        <dbReference type="Proteomes" id="UP000676325"/>
    </source>
</evidence>
<dbReference type="AlphaFoldDB" id="A0A941IL89"/>
<dbReference type="EMBL" id="JAGSOH010000033">
    <property type="protein sequence ID" value="MBR7827396.1"/>
    <property type="molecule type" value="Genomic_DNA"/>
</dbReference>
<evidence type="ECO:0000313" key="1">
    <source>
        <dbReference type="EMBL" id="MBR7827396.1"/>
    </source>
</evidence>
<dbReference type="Proteomes" id="UP000676325">
    <property type="component" value="Unassembled WGS sequence"/>
</dbReference>
<reference evidence="1" key="1">
    <citation type="submission" date="2021-04" db="EMBL/GenBank/DDBJ databases">
        <title>Genome based classification of Actinospica acidithermotolerans sp. nov., an actinobacterium isolated from an Indonesian hot spring.</title>
        <authorList>
            <person name="Kusuma A.B."/>
            <person name="Putra K.E."/>
            <person name="Nafisah S."/>
            <person name="Loh J."/>
            <person name="Nouioui I."/>
            <person name="Goodfellow M."/>
        </authorList>
    </citation>
    <scope>NUCLEOTIDE SEQUENCE</scope>
    <source>
        <strain evidence="1">MGRD01-02</strain>
    </source>
</reference>
<organism evidence="1 2">
    <name type="scientific">Actinospica acidithermotolerans</name>
    <dbReference type="NCBI Taxonomy" id="2828514"/>
    <lineage>
        <taxon>Bacteria</taxon>
        <taxon>Bacillati</taxon>
        <taxon>Actinomycetota</taxon>
        <taxon>Actinomycetes</taxon>
        <taxon>Catenulisporales</taxon>
        <taxon>Actinospicaceae</taxon>
        <taxon>Actinospica</taxon>
    </lineage>
</organism>
<proteinExistence type="predicted"/>
<keyword evidence="2" id="KW-1185">Reference proteome</keyword>
<dbReference type="Pfam" id="PF04978">
    <property type="entry name" value="MST"/>
    <property type="match status" value="1"/>
</dbReference>
<name>A0A941IL89_9ACTN</name>
<protein>
    <submittedName>
        <fullName evidence="1">DinB family protein</fullName>
    </submittedName>
</protein>
<accession>A0A941IL89</accession>
<dbReference type="InterPro" id="IPR007061">
    <property type="entry name" value="MST-like"/>
</dbReference>
<comment type="caution">
    <text evidence="1">The sequence shown here is derived from an EMBL/GenBank/DDBJ whole genome shotgun (WGS) entry which is preliminary data.</text>
</comment>
<dbReference type="SUPFAM" id="SSF109854">
    <property type="entry name" value="DinB/YfiT-like putative metalloenzymes"/>
    <property type="match status" value="1"/>
</dbReference>
<gene>
    <name evidence="1" type="ORF">KDK95_13845</name>
</gene>